<proteinExistence type="predicted"/>
<sequence>VFLRNHRDLDHLLSAIHTYSSASNAHLNFHKTEAISLSGQPLPQWQQPLQSRNIFSWHDRHSPFPFIHLGFPIIFSLKQCSIAFEKLETTFSSACNIHSQRNLSVRGRATVLNTLIFSKLSHVLRLTTFPQQQIHRLLSIGSRFINHHIFPPLSLATLRLPRKQGGLQVLNLISQQQALQWRWASTLLHSSSPSNSLSPASFLRYTFEWF</sequence>
<dbReference type="InParanoid" id="A0A1C7MTH6"/>
<protein>
    <recommendedName>
        <fullName evidence="3">Reverse transcriptase domain-containing protein</fullName>
    </recommendedName>
</protein>
<dbReference type="AlphaFoldDB" id="A0A1C7MTH6"/>
<reference evidence="1 2" key="1">
    <citation type="submission" date="2016-03" db="EMBL/GenBank/DDBJ databases">
        <title>Choanephora cucurbitarum.</title>
        <authorList>
            <person name="Min B."/>
            <person name="Park H."/>
            <person name="Park J.-H."/>
            <person name="Shin H.-D."/>
            <person name="Choi I.-G."/>
        </authorList>
    </citation>
    <scope>NUCLEOTIDE SEQUENCE [LARGE SCALE GENOMIC DNA]</scope>
    <source>
        <strain evidence="1 2">KUS-F28377</strain>
    </source>
</reference>
<name>A0A1C7MTH6_9FUNG</name>
<organism evidence="1 2">
    <name type="scientific">Choanephora cucurbitarum</name>
    <dbReference type="NCBI Taxonomy" id="101091"/>
    <lineage>
        <taxon>Eukaryota</taxon>
        <taxon>Fungi</taxon>
        <taxon>Fungi incertae sedis</taxon>
        <taxon>Mucoromycota</taxon>
        <taxon>Mucoromycotina</taxon>
        <taxon>Mucoromycetes</taxon>
        <taxon>Mucorales</taxon>
        <taxon>Mucorineae</taxon>
        <taxon>Choanephoraceae</taxon>
        <taxon>Choanephoroideae</taxon>
        <taxon>Choanephora</taxon>
    </lineage>
</organism>
<evidence type="ECO:0000313" key="2">
    <source>
        <dbReference type="Proteomes" id="UP000093000"/>
    </source>
</evidence>
<gene>
    <name evidence="1" type="ORF">A0J61_11780</name>
</gene>
<dbReference type="Proteomes" id="UP000093000">
    <property type="component" value="Unassembled WGS sequence"/>
</dbReference>
<keyword evidence="2" id="KW-1185">Reference proteome</keyword>
<evidence type="ECO:0000313" key="1">
    <source>
        <dbReference type="EMBL" id="OBZ80171.1"/>
    </source>
</evidence>
<feature type="non-terminal residue" evidence="1">
    <location>
        <position position="1"/>
    </location>
</feature>
<comment type="caution">
    <text evidence="1">The sequence shown here is derived from an EMBL/GenBank/DDBJ whole genome shotgun (WGS) entry which is preliminary data.</text>
</comment>
<accession>A0A1C7MTH6</accession>
<dbReference type="EMBL" id="LUGH01002476">
    <property type="protein sequence ID" value="OBZ80171.1"/>
    <property type="molecule type" value="Genomic_DNA"/>
</dbReference>
<dbReference type="OrthoDB" id="2426083at2759"/>
<evidence type="ECO:0008006" key="3">
    <source>
        <dbReference type="Google" id="ProtNLM"/>
    </source>
</evidence>